<evidence type="ECO:0000313" key="1">
    <source>
        <dbReference type="EMBL" id="KAG4423973.1"/>
    </source>
</evidence>
<dbReference type="AlphaFoldDB" id="A0A8H7WFI9"/>
<evidence type="ECO:0000313" key="2">
    <source>
        <dbReference type="Proteomes" id="UP000664132"/>
    </source>
</evidence>
<comment type="caution">
    <text evidence="1">The sequence shown here is derived from an EMBL/GenBank/DDBJ whole genome shotgun (WGS) entry which is preliminary data.</text>
</comment>
<gene>
    <name evidence="1" type="ORF">IFR04_002815</name>
</gene>
<name>A0A8H7WFI9_9HELO</name>
<dbReference type="Proteomes" id="UP000664132">
    <property type="component" value="Unassembled WGS sequence"/>
</dbReference>
<organism evidence="1 2">
    <name type="scientific">Cadophora malorum</name>
    <dbReference type="NCBI Taxonomy" id="108018"/>
    <lineage>
        <taxon>Eukaryota</taxon>
        <taxon>Fungi</taxon>
        <taxon>Dikarya</taxon>
        <taxon>Ascomycota</taxon>
        <taxon>Pezizomycotina</taxon>
        <taxon>Leotiomycetes</taxon>
        <taxon>Helotiales</taxon>
        <taxon>Ploettnerulaceae</taxon>
        <taxon>Cadophora</taxon>
    </lineage>
</organism>
<proteinExistence type="predicted"/>
<protein>
    <submittedName>
        <fullName evidence="1">Uncharacterized protein</fullName>
    </submittedName>
</protein>
<dbReference type="EMBL" id="JAFJYH010000026">
    <property type="protein sequence ID" value="KAG4423973.1"/>
    <property type="molecule type" value="Genomic_DNA"/>
</dbReference>
<dbReference type="OrthoDB" id="10456059at2759"/>
<accession>A0A8H7WFI9</accession>
<sequence>MFKAISNKITTYFSKALCLPKPALRALSSSPIAMKSSPSSSCLSTSSSTIQFQTPTNAMADSANAYTSTDAATFSRLGASMTALPPDEEYTQGQALTPVTTLKCERWSGVVRNNGDSADRGVYTAQHAAEFMRRGACMVVWPGLEGNEEQQDVGVGKPV</sequence>
<keyword evidence="2" id="KW-1185">Reference proteome</keyword>
<reference evidence="1" key="1">
    <citation type="submission" date="2021-02" db="EMBL/GenBank/DDBJ databases">
        <title>Genome sequence Cadophora malorum strain M34.</title>
        <authorList>
            <person name="Stefanovic E."/>
            <person name="Vu D."/>
            <person name="Scully C."/>
            <person name="Dijksterhuis J."/>
            <person name="Roader J."/>
            <person name="Houbraken J."/>
        </authorList>
    </citation>
    <scope>NUCLEOTIDE SEQUENCE</scope>
    <source>
        <strain evidence="1">M34</strain>
    </source>
</reference>